<dbReference type="Proteomes" id="UP000214747">
    <property type="component" value="Unassembled WGS sequence"/>
</dbReference>
<dbReference type="AlphaFoldDB" id="A0A225SR82"/>
<dbReference type="InterPro" id="IPR035069">
    <property type="entry name" value="TTHA1013/TTHA0281-like"/>
</dbReference>
<dbReference type="InterPro" id="IPR008651">
    <property type="entry name" value="Uncharacterised_HicB"/>
</dbReference>
<dbReference type="SUPFAM" id="SSF143100">
    <property type="entry name" value="TTHA1013/TTHA0281-like"/>
    <property type="match status" value="1"/>
</dbReference>
<evidence type="ECO:0000313" key="2">
    <source>
        <dbReference type="Proteomes" id="UP000214747"/>
    </source>
</evidence>
<protein>
    <submittedName>
        <fullName evidence="1">Toxin-antitoxin system HicB family antitoxin</fullName>
    </submittedName>
</protein>
<accession>A0A225SR82</accession>
<dbReference type="SUPFAM" id="SSF47598">
    <property type="entry name" value="Ribbon-helix-helix"/>
    <property type="match status" value="1"/>
</dbReference>
<dbReference type="GO" id="GO:0006355">
    <property type="term" value="P:regulation of DNA-templated transcription"/>
    <property type="evidence" value="ECO:0007669"/>
    <property type="project" value="InterPro"/>
</dbReference>
<organism evidence="1 2">
    <name type="scientific">Herbaspirillum aquaticum</name>
    <dbReference type="NCBI Taxonomy" id="568783"/>
    <lineage>
        <taxon>Bacteria</taxon>
        <taxon>Pseudomonadati</taxon>
        <taxon>Pseudomonadota</taxon>
        <taxon>Betaproteobacteria</taxon>
        <taxon>Burkholderiales</taxon>
        <taxon>Oxalobacteraceae</taxon>
        <taxon>Herbaspirillum</taxon>
    </lineage>
</organism>
<reference evidence="1 2" key="1">
    <citation type="journal article" date="2010" name="Int. J. Syst. Evol. Microbiol.">
        <title>Reclassification of Herbaspirillum putei as a later heterotypic synonym of Herbaspirillum huttiense, with the description of H. huttiense subsp. huttiense subsp. nov. and H. huttiense subsp. putei subsp. nov., comb. nov., and description of Herbaspirillum aquaticum sp. nov.</title>
        <authorList>
            <person name="Dobritsa A.P."/>
            <person name="Reddy M.C."/>
            <person name="Samadpour M."/>
        </authorList>
    </citation>
    <scope>NUCLEOTIDE SEQUENCE [LARGE SCALE GENOMIC DNA]</scope>
    <source>
        <strain evidence="1 2">IEH 4430</strain>
    </source>
</reference>
<sequence>MGTMIYKGYAARIEYSDEDESFIGRIAGIQDVVGFHGDSVVTLKAAFEEAVDDYLEACAKVGRAPQKPFSGKFMVRVTPEIHAHAATMAEARGMSLNAWAAQALALYR</sequence>
<comment type="caution">
    <text evidence="1">The sequence shown here is derived from an EMBL/GenBank/DDBJ whole genome shotgun (WGS) entry which is preliminary data.</text>
</comment>
<dbReference type="InterPro" id="IPR010985">
    <property type="entry name" value="Ribbon_hlx_hlx"/>
</dbReference>
<dbReference type="EMBL" id="NJGV01000015">
    <property type="protein sequence ID" value="OWY33682.1"/>
    <property type="molecule type" value="Genomic_DNA"/>
</dbReference>
<dbReference type="Pfam" id="PF05534">
    <property type="entry name" value="HicB"/>
    <property type="match status" value="1"/>
</dbReference>
<proteinExistence type="predicted"/>
<dbReference type="RefSeq" id="WP_088756025.1">
    <property type="nucleotide sequence ID" value="NZ_JARJFG010000017.1"/>
</dbReference>
<gene>
    <name evidence="1" type="ORF">CEJ45_15790</name>
</gene>
<name>A0A225SR82_9BURK</name>
<evidence type="ECO:0000313" key="1">
    <source>
        <dbReference type="EMBL" id="OWY33682.1"/>
    </source>
</evidence>
<keyword evidence="2" id="KW-1185">Reference proteome</keyword>